<gene>
    <name evidence="3" type="primary">LOC111140300</name>
</gene>
<reference evidence="3" key="1">
    <citation type="submission" date="2025-08" db="UniProtKB">
        <authorList>
            <consortium name="RefSeq"/>
        </authorList>
    </citation>
    <scope>IDENTIFICATION</scope>
    <source>
        <tissue evidence="3">Blood</tissue>
    </source>
</reference>
<evidence type="ECO:0000313" key="2">
    <source>
        <dbReference type="Proteomes" id="UP000248482"/>
    </source>
</evidence>
<evidence type="ECO:0000313" key="3">
    <source>
        <dbReference type="RefSeq" id="XP_022348297.1"/>
    </source>
</evidence>
<name>A0A2Y9II20_ENHLU</name>
<feature type="compositionally biased region" description="Basic and acidic residues" evidence="1">
    <location>
        <begin position="149"/>
        <end position="164"/>
    </location>
</feature>
<feature type="region of interest" description="Disordered" evidence="1">
    <location>
        <begin position="129"/>
        <end position="172"/>
    </location>
</feature>
<dbReference type="STRING" id="391180.A0A2Y9II20"/>
<dbReference type="KEGG" id="elk:111140300"/>
<feature type="non-terminal residue" evidence="3">
    <location>
        <position position="192"/>
    </location>
</feature>
<dbReference type="RefSeq" id="XP_022348297.1">
    <property type="nucleotide sequence ID" value="XM_022492589.1"/>
</dbReference>
<dbReference type="Proteomes" id="UP000248482">
    <property type="component" value="Unplaced"/>
</dbReference>
<accession>A0A2Y9II20</accession>
<proteinExistence type="predicted"/>
<dbReference type="AlphaFoldDB" id="A0A2Y9II20"/>
<keyword evidence="2" id="KW-1185">Reference proteome</keyword>
<feature type="compositionally biased region" description="Basic and acidic residues" evidence="1">
    <location>
        <begin position="14"/>
        <end position="31"/>
    </location>
</feature>
<protein>
    <submittedName>
        <fullName evidence="3">Ankyrin repeat domain-containing protein 26-like</fullName>
    </submittedName>
</protein>
<feature type="non-terminal residue" evidence="3">
    <location>
        <position position="1"/>
    </location>
</feature>
<feature type="region of interest" description="Disordered" evidence="1">
    <location>
        <begin position="14"/>
        <end position="100"/>
    </location>
</feature>
<feature type="compositionally biased region" description="Acidic residues" evidence="1">
    <location>
        <begin position="71"/>
        <end position="87"/>
    </location>
</feature>
<sequence length="192" mass="21271">SLGKYSFLKLTVEEKDSVPKNGGEMEEKQTSKSDSSGKYSYLKPAVEGKDFIPNQPGEMEEIKTSQSDFSAELDLEMTTEKEEESLNESENKQLQIEETEKHQNDEMAVLESIYASAAAGLMHPIGSGKTDNNLCPITENEESDGDPALDIKEVRTEDKEKQTSKESVITSRFEKASSLISCPLQMNDDSTS</sequence>
<organism evidence="2 3">
    <name type="scientific">Enhydra lutris kenyoni</name>
    <name type="common">northern sea otter</name>
    <dbReference type="NCBI Taxonomy" id="391180"/>
    <lineage>
        <taxon>Eukaryota</taxon>
        <taxon>Metazoa</taxon>
        <taxon>Chordata</taxon>
        <taxon>Craniata</taxon>
        <taxon>Vertebrata</taxon>
        <taxon>Euteleostomi</taxon>
        <taxon>Mammalia</taxon>
        <taxon>Eutheria</taxon>
        <taxon>Laurasiatheria</taxon>
        <taxon>Carnivora</taxon>
        <taxon>Caniformia</taxon>
        <taxon>Musteloidea</taxon>
        <taxon>Mustelidae</taxon>
        <taxon>Lutrinae</taxon>
        <taxon>Enhydra</taxon>
    </lineage>
</organism>
<dbReference type="GeneID" id="111140300"/>
<evidence type="ECO:0000256" key="1">
    <source>
        <dbReference type="SAM" id="MobiDB-lite"/>
    </source>
</evidence>